<reference evidence="4" key="1">
    <citation type="submission" date="2021-02" db="EMBL/GenBank/DDBJ databases">
        <authorList>
            <person name="Nowell W R."/>
        </authorList>
    </citation>
    <scope>NUCLEOTIDE SEQUENCE</scope>
    <source>
        <strain evidence="4">Ploen Becks lab</strain>
    </source>
</reference>
<dbReference type="CDD" id="cd00590">
    <property type="entry name" value="RRM_SF"/>
    <property type="match status" value="1"/>
</dbReference>
<gene>
    <name evidence="4" type="ORF">OXX778_LOCUS1656</name>
</gene>
<evidence type="ECO:0000259" key="3">
    <source>
        <dbReference type="PROSITE" id="PS50102"/>
    </source>
</evidence>
<organism evidence="4 5">
    <name type="scientific">Brachionus calyciflorus</name>
    <dbReference type="NCBI Taxonomy" id="104777"/>
    <lineage>
        <taxon>Eukaryota</taxon>
        <taxon>Metazoa</taxon>
        <taxon>Spiralia</taxon>
        <taxon>Gnathifera</taxon>
        <taxon>Rotifera</taxon>
        <taxon>Eurotatoria</taxon>
        <taxon>Monogononta</taxon>
        <taxon>Pseudotrocha</taxon>
        <taxon>Ploima</taxon>
        <taxon>Brachionidae</taxon>
        <taxon>Brachionus</taxon>
    </lineage>
</organism>
<evidence type="ECO:0000256" key="2">
    <source>
        <dbReference type="PROSITE-ProRule" id="PRU00176"/>
    </source>
</evidence>
<dbReference type="Proteomes" id="UP000663879">
    <property type="component" value="Unassembled WGS sequence"/>
</dbReference>
<dbReference type="PROSITE" id="PS50102">
    <property type="entry name" value="RRM"/>
    <property type="match status" value="1"/>
</dbReference>
<dbReference type="EMBL" id="CAJNOC010000113">
    <property type="protein sequence ID" value="CAF0716127.1"/>
    <property type="molecule type" value="Genomic_DNA"/>
</dbReference>
<dbReference type="Pfam" id="PF00076">
    <property type="entry name" value="RRM_1"/>
    <property type="match status" value="1"/>
</dbReference>
<dbReference type="GO" id="GO:0003723">
    <property type="term" value="F:RNA binding"/>
    <property type="evidence" value="ECO:0007669"/>
    <property type="project" value="UniProtKB-UniRule"/>
</dbReference>
<evidence type="ECO:0000313" key="4">
    <source>
        <dbReference type="EMBL" id="CAF0716127.1"/>
    </source>
</evidence>
<dbReference type="InterPro" id="IPR012677">
    <property type="entry name" value="Nucleotide-bd_a/b_plait_sf"/>
</dbReference>
<accession>A0A813MI82</accession>
<feature type="domain" description="RRM" evidence="3">
    <location>
        <begin position="54"/>
        <end position="127"/>
    </location>
</feature>
<evidence type="ECO:0000256" key="1">
    <source>
        <dbReference type="ARBA" id="ARBA00022884"/>
    </source>
</evidence>
<dbReference type="InterPro" id="IPR035979">
    <property type="entry name" value="RBD_domain_sf"/>
</dbReference>
<dbReference type="AlphaFoldDB" id="A0A813MI82"/>
<keyword evidence="5" id="KW-1185">Reference proteome</keyword>
<dbReference type="Gene3D" id="3.30.70.330">
    <property type="match status" value="1"/>
</dbReference>
<dbReference type="SUPFAM" id="SSF54928">
    <property type="entry name" value="RNA-binding domain, RBD"/>
    <property type="match status" value="1"/>
</dbReference>
<keyword evidence="1 2" id="KW-0694">RNA-binding</keyword>
<sequence>MSIYSENSNLYSLFGPCEPKDRLVIHTANSLNQRLTNSCNLIQRPVRKSSQKSTKLFVGNLPPNTSLVELHHLFGKYGQINMTLSIVKEDNYAFIHYYDEREAEYACKELNNSLYKNRYIRVQFSTSLGHINKMRSIECVKNRFTQSATISNFQNSSEPCSASSSSIDLIQPMRSIRGVLQSNSFHDLSSEPFRSNLLLLQTVERNFLVQNYLNQLELNN</sequence>
<dbReference type="SMART" id="SM00360">
    <property type="entry name" value="RRM"/>
    <property type="match status" value="1"/>
</dbReference>
<comment type="caution">
    <text evidence="4">The sequence shown here is derived from an EMBL/GenBank/DDBJ whole genome shotgun (WGS) entry which is preliminary data.</text>
</comment>
<name>A0A813MI82_9BILA</name>
<dbReference type="PANTHER" id="PTHR23189">
    <property type="entry name" value="RNA RECOGNITION MOTIF-CONTAINING"/>
    <property type="match status" value="1"/>
</dbReference>
<protein>
    <recommendedName>
        <fullName evidence="3">RRM domain-containing protein</fullName>
    </recommendedName>
</protein>
<dbReference type="InterPro" id="IPR000504">
    <property type="entry name" value="RRM_dom"/>
</dbReference>
<dbReference type="OrthoDB" id="752362at2759"/>
<proteinExistence type="predicted"/>
<evidence type="ECO:0000313" key="5">
    <source>
        <dbReference type="Proteomes" id="UP000663879"/>
    </source>
</evidence>